<evidence type="ECO:0000313" key="3">
    <source>
        <dbReference type="Proteomes" id="UP000294359"/>
    </source>
</evidence>
<keyword evidence="3" id="KW-1185">Reference proteome</keyword>
<reference evidence="2 3" key="2">
    <citation type="submission" date="2019-03" db="EMBL/GenBank/DDBJ databases">
        <title>Draft Genome Sequences of Six Type Strains of the Genus Massilia.</title>
        <authorList>
            <person name="Miess H."/>
            <person name="Frediansyhah A."/>
            <person name="Gross H."/>
        </authorList>
    </citation>
    <scope>NUCLEOTIDE SEQUENCE [LARGE SCALE GENOMIC DNA]</scope>
    <source>
        <strain evidence="2 3">DSM 17505</strain>
    </source>
</reference>
<dbReference type="InterPro" id="IPR043129">
    <property type="entry name" value="ATPase_NBD"/>
</dbReference>
<dbReference type="Gene3D" id="3.30.1490.300">
    <property type="match status" value="1"/>
</dbReference>
<dbReference type="Proteomes" id="UP000619512">
    <property type="component" value="Unassembled WGS sequence"/>
</dbReference>
<reference evidence="1" key="3">
    <citation type="submission" date="2022-12" db="EMBL/GenBank/DDBJ databases">
        <authorList>
            <person name="Sun Q."/>
            <person name="Kim S."/>
        </authorList>
    </citation>
    <scope>NUCLEOTIDE SEQUENCE</scope>
    <source>
        <strain evidence="1">KCTC 12344</strain>
    </source>
</reference>
<name>A0A4V1ATA6_9BURK</name>
<protein>
    <submittedName>
        <fullName evidence="2">Agglutinin biogenesis protein MshI</fullName>
    </submittedName>
</protein>
<dbReference type="RefSeq" id="WP_134383090.1">
    <property type="nucleotide sequence ID" value="NZ_BMWW01000010.1"/>
</dbReference>
<sequence>MAFWHKAKTKDGWLAIVPAGDGVHAAVVRRGAAPARPAVLACAWHPGSVEQLAALLTRVGRELHAGQHHCSSLLPFGAYQLLSLEAPNVPAAEMKTAIGWRLKDMIDFPVAEATVDVADIPANANGPVHNRHVFAVAARNAVIEAHQNLYAEARVALAAIDIGEMAQRNISALLEPEGRGLAMLSFDPGGGLLTVTFKGELYLARRMDVTLAQVEGDPEGRQQYFDRIALEVQRSLDNFERQFQYVAVSKLVLAPTGSDSLHNYLSSNLYLPVDMLDLDTVLDLDEVPDLRDAKAQNGFFLALGAALRTADGSGAGAGGGK</sequence>
<dbReference type="EMBL" id="BMWW01000010">
    <property type="protein sequence ID" value="GGZ06667.1"/>
    <property type="molecule type" value="Genomic_DNA"/>
</dbReference>
<dbReference type="AlphaFoldDB" id="A0A4V1ATA6"/>
<dbReference type="Proteomes" id="UP000294359">
    <property type="component" value="Chromosome"/>
</dbReference>
<organism evidence="1 4">
    <name type="scientific">Pseudoduganella plicata</name>
    <dbReference type="NCBI Taxonomy" id="321984"/>
    <lineage>
        <taxon>Bacteria</taxon>
        <taxon>Pseudomonadati</taxon>
        <taxon>Pseudomonadota</taxon>
        <taxon>Betaproteobacteria</taxon>
        <taxon>Burkholderiales</taxon>
        <taxon>Oxalobacteraceae</taxon>
        <taxon>Telluria group</taxon>
        <taxon>Pseudoduganella</taxon>
    </lineage>
</organism>
<evidence type="ECO:0000313" key="2">
    <source>
        <dbReference type="EMBL" id="QBQ34998.1"/>
    </source>
</evidence>
<evidence type="ECO:0000313" key="1">
    <source>
        <dbReference type="EMBL" id="GGZ06667.1"/>
    </source>
</evidence>
<evidence type="ECO:0000313" key="4">
    <source>
        <dbReference type="Proteomes" id="UP000619512"/>
    </source>
</evidence>
<reference evidence="1" key="1">
    <citation type="journal article" date="2014" name="Int. J. Syst. Evol. Microbiol.">
        <title>Complete genome sequence of Corynebacterium casei LMG S-19264T (=DSM 44701T), isolated from a smear-ripened cheese.</title>
        <authorList>
            <consortium name="US DOE Joint Genome Institute (JGI-PGF)"/>
            <person name="Walter F."/>
            <person name="Albersmeier A."/>
            <person name="Kalinowski J."/>
            <person name="Ruckert C."/>
        </authorList>
    </citation>
    <scope>NUCLEOTIDE SEQUENCE</scope>
    <source>
        <strain evidence="1">KCTC 12344</strain>
    </source>
</reference>
<accession>A0A4V1ATA6</accession>
<dbReference type="OrthoDB" id="5296002at2"/>
<dbReference type="EMBL" id="CP038026">
    <property type="protein sequence ID" value="QBQ34998.1"/>
    <property type="molecule type" value="Genomic_DNA"/>
</dbReference>
<dbReference type="Gene3D" id="3.30.420.40">
    <property type="match status" value="2"/>
</dbReference>
<gene>
    <name evidence="2" type="ORF">E1742_01520</name>
    <name evidence="1" type="ORF">GCM10007388_45280</name>
</gene>
<proteinExistence type="predicted"/>
<dbReference type="SUPFAM" id="SSF53067">
    <property type="entry name" value="Actin-like ATPase domain"/>
    <property type="match status" value="1"/>
</dbReference>